<dbReference type="SMART" id="SM00382">
    <property type="entry name" value="AAA"/>
    <property type="match status" value="1"/>
</dbReference>
<evidence type="ECO:0000256" key="5">
    <source>
        <dbReference type="ARBA" id="ARBA00022989"/>
    </source>
</evidence>
<evidence type="ECO:0000256" key="6">
    <source>
        <dbReference type="ARBA" id="ARBA00023136"/>
    </source>
</evidence>
<feature type="domain" description="ABC transporter" evidence="8">
    <location>
        <begin position="337"/>
        <end position="572"/>
    </location>
</feature>
<dbReference type="PANTHER" id="PTHR43394:SF1">
    <property type="entry name" value="ATP-BINDING CASSETTE SUB-FAMILY B MEMBER 10, MITOCHONDRIAL"/>
    <property type="match status" value="1"/>
</dbReference>
<feature type="transmembrane region" description="Helical" evidence="7">
    <location>
        <begin position="60"/>
        <end position="89"/>
    </location>
</feature>
<dbReference type="Gene3D" id="1.20.1560.10">
    <property type="entry name" value="ABC transporter type 1, transmembrane domain"/>
    <property type="match status" value="1"/>
</dbReference>
<comment type="caution">
    <text evidence="10">The sequence shown here is derived from an EMBL/GenBank/DDBJ whole genome shotgun (WGS) entry which is preliminary data.</text>
</comment>
<accession>A0ABY3AKB6</accession>
<evidence type="ECO:0000313" key="10">
    <source>
        <dbReference type="EMBL" id="TQR41756.1"/>
    </source>
</evidence>
<evidence type="ECO:0000256" key="2">
    <source>
        <dbReference type="ARBA" id="ARBA00022692"/>
    </source>
</evidence>
<dbReference type="InterPro" id="IPR003439">
    <property type="entry name" value="ABC_transporter-like_ATP-bd"/>
</dbReference>
<keyword evidence="4 10" id="KW-0067">ATP-binding</keyword>
<keyword evidence="3" id="KW-0547">Nucleotide-binding</keyword>
<dbReference type="PROSITE" id="PS50929">
    <property type="entry name" value="ABC_TM1F"/>
    <property type="match status" value="1"/>
</dbReference>
<feature type="transmembrane region" description="Helical" evidence="7">
    <location>
        <begin position="21"/>
        <end position="40"/>
    </location>
</feature>
<evidence type="ECO:0000259" key="8">
    <source>
        <dbReference type="PROSITE" id="PS50893"/>
    </source>
</evidence>
<dbReference type="InterPro" id="IPR027417">
    <property type="entry name" value="P-loop_NTPase"/>
</dbReference>
<dbReference type="InterPro" id="IPR017871">
    <property type="entry name" value="ABC_transporter-like_CS"/>
</dbReference>
<dbReference type="PROSITE" id="PS50893">
    <property type="entry name" value="ABC_TRANSPORTER_2"/>
    <property type="match status" value="1"/>
</dbReference>
<keyword evidence="6 7" id="KW-0472">Membrane</keyword>
<dbReference type="InterPro" id="IPR011527">
    <property type="entry name" value="ABC1_TM_dom"/>
</dbReference>
<dbReference type="SUPFAM" id="SSF90123">
    <property type="entry name" value="ABC transporter transmembrane region"/>
    <property type="match status" value="1"/>
</dbReference>
<gene>
    <name evidence="10" type="ORF">C7Y44_24875</name>
</gene>
<evidence type="ECO:0000256" key="1">
    <source>
        <dbReference type="ARBA" id="ARBA00004651"/>
    </source>
</evidence>
<protein>
    <submittedName>
        <fullName evidence="10">ATP-binding cassette domain-containing protein</fullName>
    </submittedName>
</protein>
<dbReference type="GO" id="GO:0005524">
    <property type="term" value="F:ATP binding"/>
    <property type="evidence" value="ECO:0007669"/>
    <property type="project" value="UniProtKB-KW"/>
</dbReference>
<dbReference type="EMBL" id="SADY01000009">
    <property type="protein sequence ID" value="TQR41756.1"/>
    <property type="molecule type" value="Genomic_DNA"/>
</dbReference>
<feature type="transmembrane region" description="Helical" evidence="7">
    <location>
        <begin position="161"/>
        <end position="179"/>
    </location>
</feature>
<evidence type="ECO:0000256" key="7">
    <source>
        <dbReference type="SAM" id="Phobius"/>
    </source>
</evidence>
<dbReference type="InterPro" id="IPR039421">
    <property type="entry name" value="Type_1_exporter"/>
</dbReference>
<dbReference type="SUPFAM" id="SSF52540">
    <property type="entry name" value="P-loop containing nucleoside triphosphate hydrolases"/>
    <property type="match status" value="1"/>
</dbReference>
<reference evidence="10 11" key="1">
    <citation type="submission" date="2018-03" db="EMBL/GenBank/DDBJ databases">
        <title>Aerobic endospore-forming bacteria genome sequencing and assembly.</title>
        <authorList>
            <person name="Cavalcante D.A."/>
            <person name="Driks A."/>
            <person name="Putonti C."/>
            <person name="De-Souza M.T."/>
        </authorList>
    </citation>
    <scope>NUCLEOTIDE SEQUENCE [LARGE SCALE GENOMIC DNA]</scope>
    <source>
        <strain evidence="10 11">SDF0028</strain>
    </source>
</reference>
<proteinExistence type="predicted"/>
<dbReference type="PROSITE" id="PS00211">
    <property type="entry name" value="ABC_TRANSPORTER_1"/>
    <property type="match status" value="1"/>
</dbReference>
<evidence type="ECO:0000313" key="11">
    <source>
        <dbReference type="Proteomes" id="UP000316208"/>
    </source>
</evidence>
<keyword evidence="2 7" id="KW-0812">Transmembrane</keyword>
<sequence length="581" mass="65618">MFSIFKDLKWFFSMYKIRYTIALFFLIAVGLMELLPPMLIGRTIDQMHQGSITDSSLSQVTFILIGIALTYYLITYIWTYQLYGGAYLLERNYRFRLIKHLLKMTPTFYERYRTGDLMARATNDLEAVGQTVGFGILTLVDASFYMITILIMAGFTISWKLTIAAIIPLPIIAVLIKYFGQKIEKRYSKAQSAFGDLNNQVLDSISGVRVIRAYVQENSELERFTNLTEEVYAKNLSVTRISAILEPTIKILVAISYLTGLGFGAFLVFNEEITLGELVSFNVYLGMMIWPMYALNELINITQRGKASLDRVSEILTYEPDVQNRGTMEQSFLPELIRFEQVTFKYPSSQNNNLSDISFALRRGETLGIVGKTGSGKTTLLKQLLRDYPMGQGDITISGISLSQIPMEKTIQWIGYVPQEQFLFSSSIKENIIFGKPDAEEIEILNVLDSVSLTGDIDNLSEGLHTIVGEKGVSLSGGQKQRVSIARAILTDPEILILDDALSAVDAKTEAHIISSIRSQRLDRTTIITAHRISTIQHADLILVLDEGKIVERGTHSELINQDGWYRRQFERQQIEAKIVN</sequence>
<evidence type="ECO:0000259" key="9">
    <source>
        <dbReference type="PROSITE" id="PS50929"/>
    </source>
</evidence>
<dbReference type="InterPro" id="IPR003593">
    <property type="entry name" value="AAA+_ATPase"/>
</dbReference>
<comment type="subcellular location">
    <subcellularLocation>
        <location evidence="1">Cell membrane</location>
        <topology evidence="1">Multi-pass membrane protein</topology>
    </subcellularLocation>
</comment>
<feature type="transmembrane region" description="Helical" evidence="7">
    <location>
        <begin position="281"/>
        <end position="299"/>
    </location>
</feature>
<dbReference type="Pfam" id="PF00664">
    <property type="entry name" value="ABC_membrane"/>
    <property type="match status" value="1"/>
</dbReference>
<feature type="transmembrane region" description="Helical" evidence="7">
    <location>
        <begin position="132"/>
        <end position="155"/>
    </location>
</feature>
<dbReference type="PANTHER" id="PTHR43394">
    <property type="entry name" value="ATP-DEPENDENT PERMEASE MDL1, MITOCHONDRIAL"/>
    <property type="match status" value="1"/>
</dbReference>
<dbReference type="Pfam" id="PF00005">
    <property type="entry name" value="ABC_tran"/>
    <property type="match status" value="1"/>
</dbReference>
<organism evidence="10 11">
    <name type="scientific">Paenibacillus popilliae</name>
    <name type="common">Bacillus popilliae</name>
    <dbReference type="NCBI Taxonomy" id="78057"/>
    <lineage>
        <taxon>Bacteria</taxon>
        <taxon>Bacillati</taxon>
        <taxon>Bacillota</taxon>
        <taxon>Bacilli</taxon>
        <taxon>Bacillales</taxon>
        <taxon>Paenibacillaceae</taxon>
        <taxon>Paenibacillus</taxon>
    </lineage>
</organism>
<feature type="transmembrane region" description="Helical" evidence="7">
    <location>
        <begin position="249"/>
        <end position="269"/>
    </location>
</feature>
<dbReference type="Gene3D" id="3.40.50.300">
    <property type="entry name" value="P-loop containing nucleotide triphosphate hydrolases"/>
    <property type="match status" value="1"/>
</dbReference>
<feature type="domain" description="ABC transmembrane type-1" evidence="9">
    <location>
        <begin position="21"/>
        <end position="304"/>
    </location>
</feature>
<evidence type="ECO:0000256" key="3">
    <source>
        <dbReference type="ARBA" id="ARBA00022741"/>
    </source>
</evidence>
<dbReference type="Proteomes" id="UP000316208">
    <property type="component" value="Unassembled WGS sequence"/>
</dbReference>
<evidence type="ECO:0000256" key="4">
    <source>
        <dbReference type="ARBA" id="ARBA00022840"/>
    </source>
</evidence>
<dbReference type="InterPro" id="IPR036640">
    <property type="entry name" value="ABC1_TM_sf"/>
</dbReference>
<keyword evidence="11" id="KW-1185">Reference proteome</keyword>
<keyword evidence="5 7" id="KW-1133">Transmembrane helix</keyword>
<dbReference type="CDD" id="cd18541">
    <property type="entry name" value="ABC_6TM_TmrB_like"/>
    <property type="match status" value="1"/>
</dbReference>
<name>A0ABY3AKB6_PAEPP</name>